<dbReference type="Proteomes" id="UP000604046">
    <property type="component" value="Unassembled WGS sequence"/>
</dbReference>
<comment type="caution">
    <text evidence="2">The sequence shown here is derived from an EMBL/GenBank/DDBJ whole genome shotgun (WGS) entry which is preliminary data.</text>
</comment>
<feature type="transmembrane region" description="Helical" evidence="1">
    <location>
        <begin position="60"/>
        <end position="81"/>
    </location>
</feature>
<feature type="transmembrane region" description="Helical" evidence="1">
    <location>
        <begin position="178"/>
        <end position="204"/>
    </location>
</feature>
<organism evidence="2 3">
    <name type="scientific">Symbiodinium natans</name>
    <dbReference type="NCBI Taxonomy" id="878477"/>
    <lineage>
        <taxon>Eukaryota</taxon>
        <taxon>Sar</taxon>
        <taxon>Alveolata</taxon>
        <taxon>Dinophyceae</taxon>
        <taxon>Suessiales</taxon>
        <taxon>Symbiodiniaceae</taxon>
        <taxon>Symbiodinium</taxon>
    </lineage>
</organism>
<name>A0A812HZF2_9DINO</name>
<keyword evidence="1" id="KW-1133">Transmembrane helix</keyword>
<evidence type="ECO:0000256" key="1">
    <source>
        <dbReference type="SAM" id="Phobius"/>
    </source>
</evidence>
<keyword evidence="1" id="KW-0472">Membrane</keyword>
<feature type="transmembrane region" description="Helical" evidence="1">
    <location>
        <begin position="308"/>
        <end position="329"/>
    </location>
</feature>
<feature type="transmembrane region" description="Helical" evidence="1">
    <location>
        <begin position="224"/>
        <end position="245"/>
    </location>
</feature>
<reference evidence="2" key="1">
    <citation type="submission" date="2021-02" db="EMBL/GenBank/DDBJ databases">
        <authorList>
            <person name="Dougan E. K."/>
            <person name="Rhodes N."/>
            <person name="Thang M."/>
            <person name="Chan C."/>
        </authorList>
    </citation>
    <scope>NUCLEOTIDE SEQUENCE</scope>
</reference>
<dbReference type="OrthoDB" id="418057at2759"/>
<proteinExistence type="predicted"/>
<dbReference type="EMBL" id="CAJNDS010000133">
    <property type="protein sequence ID" value="CAE6968366.1"/>
    <property type="molecule type" value="Genomic_DNA"/>
</dbReference>
<feature type="transmembrane region" description="Helical" evidence="1">
    <location>
        <begin position="136"/>
        <end position="158"/>
    </location>
</feature>
<evidence type="ECO:0000313" key="2">
    <source>
        <dbReference type="EMBL" id="CAE6968366.1"/>
    </source>
</evidence>
<dbReference type="AlphaFoldDB" id="A0A812HZF2"/>
<evidence type="ECO:0000313" key="3">
    <source>
        <dbReference type="Proteomes" id="UP000604046"/>
    </source>
</evidence>
<keyword evidence="3" id="KW-1185">Reference proteome</keyword>
<accession>A0A812HZF2</accession>
<sequence>MVDLRWATAAALAVLGLVLLFFHVTYSFAVFAMSLYVACNLGLRTQSSPAPLKLRVFQAAAIWLCTSLVTASPWLFLGGMQGCREFDPKMKTSYGYAFDQVWTLLYFRHGLNWSMTLAATYLVLADHPPSTYIRDCLRCFLYFYGASIVATLATTWVACRGTDENEDGIRDSMFDEWYPMNTSVVGALQASSRVGLILAGLWFVRIMVKKIRALEEAFGEPLPYSAAIVRLSSLLACAFCGFFFLQVSRLATFLGGLAGCLALSVLTVLKLLALRVPLRALQSSRSCGGGQWTMKVDRAVAALWRLQVAMSMGNSCIILFVVTMGYSFWSQSYEAATIQDYSSWLGAAGSSACLVLLTSGSLRLPRQRGRGPPGTQPLEEAPQIQERVLHCTCDTRWSLRDMRQSLSHVPRLSSLSKRASARTGCERCAWEHKVQELASRRISAEQLLDFFARLRCASEGEVRQMLHFDPARSTTNDVVRHAIIPLSRCGDVGRSLAEVLQASPSRSGCLGSTTTVRMVTHHWANRFRDLVAAVVADSLGLQCWDSVAEQLSAGKEKKLRERLYEQGSWHWEYWICAFCINQHASICQTSMGARDTVTGEVLPTCDCSTPKYLNDFPIQCELNKFDSMMAHLHRHCRHGFLQVLAIDRDFHLFSRAWCIAELVQAHASQMDQHVVLHSHETLKQHSGQLRSLRVEDCSASRPEDKEAILAKIGHGPEIAEFNSRLQQLLLGSEGLFAGWTNGETLLLDIGSIAARAKVRRETRPRIPDTE</sequence>
<keyword evidence="1" id="KW-0812">Transmembrane</keyword>
<protein>
    <submittedName>
        <fullName evidence="2">Uncharacterized protein</fullName>
    </submittedName>
</protein>
<feature type="transmembrane region" description="Helical" evidence="1">
    <location>
        <begin position="251"/>
        <end position="273"/>
    </location>
</feature>
<feature type="transmembrane region" description="Helical" evidence="1">
    <location>
        <begin position="6"/>
        <end position="39"/>
    </location>
</feature>
<gene>
    <name evidence="2" type="ORF">SNAT2548_LOCUS2332</name>
</gene>